<evidence type="ECO:0000313" key="4">
    <source>
        <dbReference type="EMBL" id="ACB76017.1"/>
    </source>
</evidence>
<sequence length="1882" mass="183238">MLACGVRLSVLGFAFAALSLPAATITWDGGANTGAWATANNWSPNTAPGSNDSLVFDASLANNQFSISLGAARTVQGVTFNSAAGVNAFTFSGSTLTLTNAGVVNNDAETQTFSSIVAVGTSNQTFNAATGGLLFNAVTLNRNLTLDGPGAIALGSSGGTLLVSGGNRTLTLSGTGSRTIGAVALSNNNTGRTLTIAGSGSATISGVISNGGNGAGNLIKTGNGTLTLSGANTYSGTTTIAQGKLLLNANAPSGAAGSLGNATSAVTLNTAATGTSNTALLLNTSGVTVGRAITVANQGTGTTTLGSNLTSGTGTFSGGITLGKATSFNADGTSSLTFSGVISGSGLLTKTGTGTVTLSGANTYSGGTALSSGTLAFGSNTAAGTGTLSIASGTTVQAAGAARTLANNLTIGGDFTIGGTQNLTFNGSINLGGGTRTLTVANTGTTTFAGVVTEPYYSGIVKAGSGTLVLQGANTYSAPTTVSAGTLVLANSSALGASGTWGHSIASGATLALQGGITVNQGGFSVDGTGDTGTGAFRNISGSNTLAGQLTFNGNTSIIADAGTLTLSGNPQIGANTVTVGGAGNVVMSGAANGAGGFTKTGAGTLTFSGSSANYFNNLLVDDGTVLLSKTAGTGAVGGNGAIVVGNSSGLASSAILRLGANEQIPDSATSFTINGDGLLDLNNFAETIDRLAGTGNVALGTSGALTVGAASNSSTFAGTISGSGTLTKAGSGTFTLTGTNTYTGATTILQGTLQLGAGGTTGSLAGSSIVNNGSLVFNRSNDFTYSGTISGSGTVVQNGPGAVTLSGNNSYTGSTTINLGTLKLGSAGSAGNGPLGTIAAGTVVNAGGALDLNGYTLANAEALSLQGSGVSSSGALTNSSATAVSYAGGVLLTNDVAMGGVGNITLTSGLSDNGTGRTLTKVGAGTLTLNAAATLWSGGNVVVNRGTFAVGATNALGTYATPNVVVNATTAGTTATFATNNSVSQTIQSLTFGGAGATSTSTNTVSLGSGSTLTLAGNVSYDATNNPLGATIAGAGTLALGSSSRTFDIANSSNAASDLTVSSNLSGSGSLVKTGAGTLALSGTNSGFTGGVTVNAGTLRASGSTVEGGFTALGNYSGLVSPTTVVSVASGATLAVQSSATSGYGTTAATLQTLALNGTGDGGVGALRALGGINTWSGNISLGSDTLITNAGAAGSADVLYLAPWLFQHTSLHLDLNHHDLTLSGTGNIAIASMIGSTSGDTGSVTLRGGDDTTRYTFAGLRNFYTGQTTLERGVLRLQVEPGGLDTGSGFIDTINTAVRGDLVIGTGSTTSTARVELRYSDQIADTVNVTINSDGTLDLGTWGKADTIGHLVLNGGTVSTVGTNQGILSLGGVTSGADIDVATAATSTISGLLHLNNIGGPARTINVAGGSTLNFSASLYGGSFIKDGAGTMILSSDNTTGYSGTTEIRNGILRIRDDYSLGQIANGTSEAAQTIVSNGATLELQPNSGSITFPNEYLVLSGAGYNSLGALHNVSGGNSWSGRVTLADSAAIKSDAGSTLTVFGSVVGTAGAATTQTLTVGGAGNTIITGGISNSGAGTLGIAKVDSGTLSLSGSNTFTGSLDVQAGTVALVANNTLGAQTNAVSVASGATLALSGSGNTNQIGELTGAGLVSLASGTTLRVNHAGADSFSGQLAGTGLFEKLGVGTFTFTSAANTGLFDFSGTVKLTDGTLEFQGGSLASSLSLGTLQLAGGTLFLNASTINVGTLNITADTILDFGTGAASVLNATNIYIAAGATLTVRNWSSEVDFLFANSSFHQNNGAGLGAIFNATGSAPQNQVHFEGDPLSADGSNTAWTNYYPGFEDHQIRPVPEPSFYGALLLGMSAGVFIYRRYRREHRRV</sequence>
<evidence type="ECO:0000256" key="3">
    <source>
        <dbReference type="SAM" id="SignalP"/>
    </source>
</evidence>
<feature type="chain" id="PRO_5002772776" evidence="3">
    <location>
        <begin position="17"/>
        <end position="1882"/>
    </location>
</feature>
<keyword evidence="2" id="KW-0812">Transmembrane</keyword>
<gene>
    <name evidence="4" type="ordered locus">Oter_2736</name>
</gene>
<proteinExistence type="predicted"/>
<dbReference type="InterPro" id="IPR013425">
    <property type="entry name" value="Autotrns_rpt"/>
</dbReference>
<dbReference type="HOGENOM" id="CLU_003941_0_0_0"/>
<dbReference type="EMBL" id="CP001032">
    <property type="protein sequence ID" value="ACB76017.1"/>
    <property type="molecule type" value="Genomic_DNA"/>
</dbReference>
<feature type="transmembrane region" description="Helical" evidence="2">
    <location>
        <begin position="1857"/>
        <end position="1875"/>
    </location>
</feature>
<dbReference type="Proteomes" id="UP000007013">
    <property type="component" value="Chromosome"/>
</dbReference>
<accession>B1ZW01</accession>
<evidence type="ECO:0000256" key="2">
    <source>
        <dbReference type="SAM" id="Phobius"/>
    </source>
</evidence>
<dbReference type="KEGG" id="ote:Oter_2736"/>
<keyword evidence="1 3" id="KW-0732">Signal</keyword>
<evidence type="ECO:0000313" key="5">
    <source>
        <dbReference type="Proteomes" id="UP000007013"/>
    </source>
</evidence>
<dbReference type="eggNOG" id="COG3210">
    <property type="taxonomic scope" value="Bacteria"/>
</dbReference>
<dbReference type="SUPFAM" id="SSF51126">
    <property type="entry name" value="Pectin lyase-like"/>
    <property type="match status" value="4"/>
</dbReference>
<keyword evidence="5" id="KW-1185">Reference proteome</keyword>
<feature type="signal peptide" evidence="3">
    <location>
        <begin position="1"/>
        <end position="16"/>
    </location>
</feature>
<reference evidence="4 5" key="1">
    <citation type="journal article" date="2011" name="J. Bacteriol.">
        <title>Genome sequence of the verrucomicrobium Opitutus terrae PB90-1, an abundant inhabitant of rice paddy soil ecosystems.</title>
        <authorList>
            <person name="van Passel M.W."/>
            <person name="Kant R."/>
            <person name="Palva A."/>
            <person name="Copeland A."/>
            <person name="Lucas S."/>
            <person name="Lapidus A."/>
            <person name="Glavina del Rio T."/>
            <person name="Pitluck S."/>
            <person name="Goltsman E."/>
            <person name="Clum A."/>
            <person name="Sun H."/>
            <person name="Schmutz J."/>
            <person name="Larimer F.W."/>
            <person name="Land M.L."/>
            <person name="Hauser L."/>
            <person name="Kyrpides N."/>
            <person name="Mikhailova N."/>
            <person name="Richardson P.P."/>
            <person name="Janssen P.H."/>
            <person name="de Vos W.M."/>
            <person name="Smidt H."/>
        </authorList>
    </citation>
    <scope>NUCLEOTIDE SEQUENCE [LARGE SCALE GENOMIC DNA]</scope>
    <source>
        <strain evidence="5">DSM 11246 / JCM 15787 / PB90-1</strain>
    </source>
</reference>
<dbReference type="NCBIfam" id="TIGR02601">
    <property type="entry name" value="autotrns_rpt"/>
    <property type="match status" value="8"/>
</dbReference>
<dbReference type="Gene3D" id="2.160.20.20">
    <property type="match status" value="1"/>
</dbReference>
<name>B1ZW01_OPITP</name>
<dbReference type="STRING" id="452637.Oter_2736"/>
<evidence type="ECO:0000256" key="1">
    <source>
        <dbReference type="ARBA" id="ARBA00022729"/>
    </source>
</evidence>
<organism evidence="4 5">
    <name type="scientific">Opitutus terrae (strain DSM 11246 / JCM 15787 / PB90-1)</name>
    <dbReference type="NCBI Taxonomy" id="452637"/>
    <lineage>
        <taxon>Bacteria</taxon>
        <taxon>Pseudomonadati</taxon>
        <taxon>Verrucomicrobiota</taxon>
        <taxon>Opitutia</taxon>
        <taxon>Opitutales</taxon>
        <taxon>Opitutaceae</taxon>
        <taxon>Opitutus</taxon>
    </lineage>
</organism>
<dbReference type="Pfam" id="PF12951">
    <property type="entry name" value="PATR"/>
    <property type="match status" value="11"/>
</dbReference>
<protein>
    <submittedName>
        <fullName evidence="4">Autotransporter-associated beta strand repeat protein</fullName>
    </submittedName>
</protein>
<dbReference type="InterPro" id="IPR012332">
    <property type="entry name" value="Autotransporter_pectin_lyase_C"/>
</dbReference>
<keyword evidence="2" id="KW-1133">Transmembrane helix</keyword>
<dbReference type="InterPro" id="IPR011050">
    <property type="entry name" value="Pectin_lyase_fold/virulence"/>
</dbReference>
<keyword evidence="2" id="KW-0472">Membrane</keyword>